<dbReference type="InterPro" id="IPR036691">
    <property type="entry name" value="Endo/exonu/phosph_ase_sf"/>
</dbReference>
<dbReference type="Pfam" id="PF14529">
    <property type="entry name" value="Exo_endo_phos_2"/>
    <property type="match status" value="1"/>
</dbReference>
<dbReference type="PANTHER" id="PTHR33273">
    <property type="entry name" value="DOMAIN-CONTAINING PROTEIN, PUTATIVE-RELATED"/>
    <property type="match status" value="1"/>
</dbReference>
<comment type="caution">
    <text evidence="3">The sequence shown here is derived from an EMBL/GenBank/DDBJ whole genome shotgun (WGS) entry which is preliminary data.</text>
</comment>
<evidence type="ECO:0000313" key="3">
    <source>
        <dbReference type="EMBL" id="GFQ77463.1"/>
    </source>
</evidence>
<dbReference type="Proteomes" id="UP000887116">
    <property type="component" value="Unassembled WGS sequence"/>
</dbReference>
<keyword evidence="4" id="KW-1185">Reference proteome</keyword>
<sequence>MLTKQRKNSSPPEKPNSSPPKPTSIAPKPLTTTTPKSPSQAYSKALTDSLPKNNPPPSQASSSTEGLNTFKMFQDPDLVSWNSNSIVNKKEEFLHFIETNNPDIIALQETFLKPGHTFNIANFTVYRNDRTSGPGGGTAIIIKNSICHHPIDIVTHNSEQTAITIEGTPHHLTICSFYKPPTASTPGTINDLLKIFRNRPRCFILGDFNLKHRSWNPAGNGPGGSQLFNFVRNCGFCISAPTEPTRIHHHHNARPSVIDFAISSGLSNITAESMFDLSSDHNPVLFTFTPDFNFSYSHNCTTFTNWNKFQLLLHSSIPGNPSISNEDDIDLAVSNLSEKIHASINQSSITKHIKHQITFIPLSTRMKIREKNRPRKLWQFCRYPPLKTELNKLQKAIRKELKTHKEHVWDEILSDANINPNAIHKIIARRKKPVIIPPLLGSNANLTPKSTLLQISTFHAKQKKNFPPVPSTTAHLWLPYLGHGRSKPPQRTSNSPEHRTQKMILNAPLYIPRKYIHADLKISPLHARVRELASSFFQNVPNHSNHTIAQAALVPPGLHRHAIASMSIQDIF</sequence>
<name>A0A8X6KNS6_TRICU</name>
<evidence type="ECO:0000313" key="4">
    <source>
        <dbReference type="Proteomes" id="UP000887116"/>
    </source>
</evidence>
<organism evidence="3 4">
    <name type="scientific">Trichonephila clavata</name>
    <name type="common">Joro spider</name>
    <name type="synonym">Nephila clavata</name>
    <dbReference type="NCBI Taxonomy" id="2740835"/>
    <lineage>
        <taxon>Eukaryota</taxon>
        <taxon>Metazoa</taxon>
        <taxon>Ecdysozoa</taxon>
        <taxon>Arthropoda</taxon>
        <taxon>Chelicerata</taxon>
        <taxon>Arachnida</taxon>
        <taxon>Araneae</taxon>
        <taxon>Araneomorphae</taxon>
        <taxon>Entelegynae</taxon>
        <taxon>Araneoidea</taxon>
        <taxon>Nephilidae</taxon>
        <taxon>Trichonephila</taxon>
    </lineage>
</organism>
<dbReference type="OrthoDB" id="8033718at2759"/>
<accession>A0A8X6KNS6</accession>
<dbReference type="SUPFAM" id="SSF56219">
    <property type="entry name" value="DNase I-like"/>
    <property type="match status" value="1"/>
</dbReference>
<dbReference type="InterPro" id="IPR005135">
    <property type="entry name" value="Endo/exonuclease/phosphatase"/>
</dbReference>
<feature type="compositionally biased region" description="Pro residues" evidence="1">
    <location>
        <begin position="12"/>
        <end position="22"/>
    </location>
</feature>
<dbReference type="Gene3D" id="3.60.10.10">
    <property type="entry name" value="Endonuclease/exonuclease/phosphatase"/>
    <property type="match status" value="1"/>
</dbReference>
<dbReference type="EMBL" id="BMAO01021797">
    <property type="protein sequence ID" value="GFQ77463.1"/>
    <property type="molecule type" value="Genomic_DNA"/>
</dbReference>
<reference evidence="3" key="1">
    <citation type="submission" date="2020-07" db="EMBL/GenBank/DDBJ databases">
        <title>Multicomponent nature underlies the extraordinary mechanical properties of spider dragline silk.</title>
        <authorList>
            <person name="Kono N."/>
            <person name="Nakamura H."/>
            <person name="Mori M."/>
            <person name="Yoshida Y."/>
            <person name="Ohtoshi R."/>
            <person name="Malay A.D."/>
            <person name="Moran D.A.P."/>
            <person name="Tomita M."/>
            <person name="Numata K."/>
            <person name="Arakawa K."/>
        </authorList>
    </citation>
    <scope>NUCLEOTIDE SEQUENCE</scope>
</reference>
<feature type="domain" description="Endonuclease/exonuclease/phosphatase" evidence="2">
    <location>
        <begin position="173"/>
        <end position="284"/>
    </location>
</feature>
<feature type="compositionally biased region" description="Low complexity" evidence="1">
    <location>
        <begin position="27"/>
        <end position="39"/>
    </location>
</feature>
<evidence type="ECO:0000259" key="2">
    <source>
        <dbReference type="Pfam" id="PF14529"/>
    </source>
</evidence>
<keyword evidence="3" id="KW-0808">Transferase</keyword>
<dbReference type="AlphaFoldDB" id="A0A8X6KNS6"/>
<dbReference type="GO" id="GO:0003964">
    <property type="term" value="F:RNA-directed DNA polymerase activity"/>
    <property type="evidence" value="ECO:0007669"/>
    <property type="project" value="UniProtKB-KW"/>
</dbReference>
<keyword evidence="3" id="KW-0548">Nucleotidyltransferase</keyword>
<proteinExistence type="predicted"/>
<keyword evidence="3" id="KW-0695">RNA-directed DNA polymerase</keyword>
<feature type="region of interest" description="Disordered" evidence="1">
    <location>
        <begin position="1"/>
        <end position="65"/>
    </location>
</feature>
<dbReference type="PANTHER" id="PTHR33273:SF4">
    <property type="entry name" value="ENDONUCLEASE_EXONUCLEASE_PHOSPHATASE DOMAIN-CONTAINING PROTEIN"/>
    <property type="match status" value="1"/>
</dbReference>
<gene>
    <name evidence="3" type="primary">pol_770</name>
    <name evidence="3" type="ORF">TNCT_622171</name>
</gene>
<evidence type="ECO:0000256" key="1">
    <source>
        <dbReference type="SAM" id="MobiDB-lite"/>
    </source>
</evidence>
<protein>
    <submittedName>
        <fullName evidence="3">RNA-directed DNA polymerase from mobile element jockey</fullName>
    </submittedName>
</protein>